<dbReference type="AlphaFoldDB" id="N6Y838"/>
<name>N6Y838_THAL4</name>
<organism evidence="1 2">
    <name type="scientific">Thauera linaloolentis (strain DSM 12138 / JCM 21573 / CCUG 41526 / CIP 105981 / IAM 15112 / NBRC 102519 / 47Lol)</name>
    <dbReference type="NCBI Taxonomy" id="1123367"/>
    <lineage>
        <taxon>Bacteria</taxon>
        <taxon>Pseudomonadati</taxon>
        <taxon>Pseudomonadota</taxon>
        <taxon>Betaproteobacteria</taxon>
        <taxon>Rhodocyclales</taxon>
        <taxon>Zoogloeaceae</taxon>
        <taxon>Thauera</taxon>
    </lineage>
</organism>
<protein>
    <submittedName>
        <fullName evidence="1">Phosphohistidine phosphatase SixA</fullName>
    </submittedName>
</protein>
<dbReference type="Proteomes" id="UP000013232">
    <property type="component" value="Unassembled WGS sequence"/>
</dbReference>
<dbReference type="STRING" id="1123367.GCA_000621305_03609"/>
<dbReference type="SMART" id="SM00855">
    <property type="entry name" value="PGAM"/>
    <property type="match status" value="1"/>
</dbReference>
<evidence type="ECO:0000313" key="1">
    <source>
        <dbReference type="EMBL" id="ENO87730.1"/>
    </source>
</evidence>
<dbReference type="Pfam" id="PF00300">
    <property type="entry name" value="His_Phos_1"/>
    <property type="match status" value="1"/>
</dbReference>
<sequence length="181" mass="19964">MVSTARPDEPGVISLQQGERMMQAPDSTETRMDLLLWRHAEAVDGTPDHTRELTQRGHKQAKRMAAWLTENHPKRLRVLVSPTMRTRQTASAFADDFEIVSSLGPDGNVADILAATGWPDASGAALVVGHQPALGRLAALLLSGQEADWTIKKGALWWFTNRVREHETQTVLRAVIPSDLI</sequence>
<dbReference type="InterPro" id="IPR013078">
    <property type="entry name" value="His_Pase_superF_clade-1"/>
</dbReference>
<evidence type="ECO:0000313" key="2">
    <source>
        <dbReference type="Proteomes" id="UP000013232"/>
    </source>
</evidence>
<dbReference type="SUPFAM" id="SSF53254">
    <property type="entry name" value="Phosphoglycerate mutase-like"/>
    <property type="match status" value="1"/>
</dbReference>
<keyword evidence="2" id="KW-1185">Reference proteome</keyword>
<dbReference type="Gene3D" id="3.40.50.1240">
    <property type="entry name" value="Phosphoglycerate mutase-like"/>
    <property type="match status" value="1"/>
</dbReference>
<dbReference type="CDD" id="cd07067">
    <property type="entry name" value="HP_PGM_like"/>
    <property type="match status" value="1"/>
</dbReference>
<dbReference type="InterPro" id="IPR029033">
    <property type="entry name" value="His_PPase_superfam"/>
</dbReference>
<dbReference type="eggNOG" id="COG2062">
    <property type="taxonomic scope" value="Bacteria"/>
</dbReference>
<dbReference type="EMBL" id="AMXE01000034">
    <property type="protein sequence ID" value="ENO87730.1"/>
    <property type="molecule type" value="Genomic_DNA"/>
</dbReference>
<comment type="caution">
    <text evidence="1">The sequence shown here is derived from an EMBL/GenBank/DDBJ whole genome shotgun (WGS) entry which is preliminary data.</text>
</comment>
<accession>N6Y838</accession>
<reference evidence="1 2" key="1">
    <citation type="submission" date="2012-09" db="EMBL/GenBank/DDBJ databases">
        <title>Draft Genome Sequences of 6 Strains from Genus Thauera.</title>
        <authorList>
            <person name="Liu B."/>
            <person name="Shapleigh J.P."/>
            <person name="Frostegard A.H."/>
        </authorList>
    </citation>
    <scope>NUCLEOTIDE SEQUENCE [LARGE SCALE GENOMIC DNA]</scope>
    <source>
        <strain evidence="2">47Lol / DSM 12138</strain>
    </source>
</reference>
<gene>
    <name evidence="1" type="ORF">C666_10335</name>
</gene>
<proteinExistence type="predicted"/>